<dbReference type="Gene3D" id="3.40.190.10">
    <property type="entry name" value="Periplasmic binding protein-like II"/>
    <property type="match status" value="1"/>
</dbReference>
<feature type="domain" description="Solute-binding protein family 5" evidence="4">
    <location>
        <begin position="104"/>
        <end position="499"/>
    </location>
</feature>
<evidence type="ECO:0000259" key="4">
    <source>
        <dbReference type="Pfam" id="PF00496"/>
    </source>
</evidence>
<gene>
    <name evidence="5" type="primary">appA</name>
    <name evidence="5" type="ORF">ROE7235_00652</name>
</gene>
<dbReference type="EMBL" id="UIHC01000004">
    <property type="protein sequence ID" value="SUZ30922.1"/>
    <property type="molecule type" value="Genomic_DNA"/>
</dbReference>
<name>A0A3B0M4G9_9RHOB</name>
<dbReference type="CDD" id="cd08497">
    <property type="entry name" value="MbnE-like"/>
    <property type="match status" value="1"/>
</dbReference>
<protein>
    <submittedName>
        <fullName evidence="5">Oligopeptide-binding protein AppA</fullName>
    </submittedName>
</protein>
<dbReference type="Proteomes" id="UP000272908">
    <property type="component" value="Unassembled WGS sequence"/>
</dbReference>
<proteinExistence type="inferred from homology"/>
<dbReference type="PANTHER" id="PTHR30290">
    <property type="entry name" value="PERIPLASMIC BINDING COMPONENT OF ABC TRANSPORTER"/>
    <property type="match status" value="1"/>
</dbReference>
<dbReference type="InterPro" id="IPR000914">
    <property type="entry name" value="SBP_5_dom"/>
</dbReference>
<comment type="subcellular location">
    <subcellularLocation>
        <location evidence="1">Periplasm</location>
    </subcellularLocation>
</comment>
<dbReference type="GO" id="GO:0043190">
    <property type="term" value="C:ATP-binding cassette (ABC) transporter complex"/>
    <property type="evidence" value="ECO:0007669"/>
    <property type="project" value="InterPro"/>
</dbReference>
<dbReference type="GO" id="GO:1904680">
    <property type="term" value="F:peptide transmembrane transporter activity"/>
    <property type="evidence" value="ECO:0007669"/>
    <property type="project" value="TreeGrafter"/>
</dbReference>
<keyword evidence="3" id="KW-0732">Signal</keyword>
<evidence type="ECO:0000256" key="2">
    <source>
        <dbReference type="ARBA" id="ARBA00005695"/>
    </source>
</evidence>
<evidence type="ECO:0000313" key="6">
    <source>
        <dbReference type="Proteomes" id="UP000272908"/>
    </source>
</evidence>
<dbReference type="SUPFAM" id="SSF53850">
    <property type="entry name" value="Periplasmic binding protein-like II"/>
    <property type="match status" value="1"/>
</dbReference>
<dbReference type="OrthoDB" id="9803988at2"/>
<reference evidence="6" key="1">
    <citation type="submission" date="2018-08" db="EMBL/GenBank/DDBJ databases">
        <authorList>
            <person name="Rodrigo-Torres L."/>
            <person name="Arahal R. D."/>
            <person name="Lucena T."/>
        </authorList>
    </citation>
    <scope>NUCLEOTIDE SEQUENCE [LARGE SCALE GENOMIC DNA]</scope>
    <source>
        <strain evidence="6">CECT 7235</strain>
    </source>
</reference>
<organism evidence="5 6">
    <name type="scientific">Roseinatronobacter ekhonensis</name>
    <dbReference type="NCBI Taxonomy" id="254356"/>
    <lineage>
        <taxon>Bacteria</taxon>
        <taxon>Pseudomonadati</taxon>
        <taxon>Pseudomonadota</taxon>
        <taxon>Alphaproteobacteria</taxon>
        <taxon>Rhodobacterales</taxon>
        <taxon>Paracoccaceae</taxon>
        <taxon>Roseinatronobacter</taxon>
    </lineage>
</organism>
<dbReference type="PIRSF" id="PIRSF002741">
    <property type="entry name" value="MppA"/>
    <property type="match status" value="1"/>
</dbReference>
<evidence type="ECO:0000313" key="5">
    <source>
        <dbReference type="EMBL" id="SUZ30922.1"/>
    </source>
</evidence>
<dbReference type="Gene3D" id="3.10.105.10">
    <property type="entry name" value="Dipeptide-binding Protein, Domain 3"/>
    <property type="match status" value="1"/>
</dbReference>
<dbReference type="Pfam" id="PF00496">
    <property type="entry name" value="SBP_bac_5"/>
    <property type="match status" value="1"/>
</dbReference>
<dbReference type="InterPro" id="IPR039424">
    <property type="entry name" value="SBP_5"/>
</dbReference>
<comment type="similarity">
    <text evidence="2">Belongs to the bacterial solute-binding protein 5 family.</text>
</comment>
<dbReference type="AlphaFoldDB" id="A0A3B0M4G9"/>
<sequence length="605" mass="67255">MQTPFGLIIAALSFGAICTIVPRAALAEPAHGIAMYGSPALPPDFAHLPHANPDAPKGGRIVQGEVGSFDSLNPHILKGNTPWQLRFLAYEGLMGRSWDEPFTLYGLLAESIEVDADRAWVEFTLRPEARFSDGSPVTVEDVLWSFETLGTEGHPRYHGTWNRVSQAEAVGERTVRFTFTEPDRELPLILGLRPVLKKAQWDGVDFAESGTSVIPISSAPYVIDRFETGRSVLLKRNPDYWGRDLPFMRGQANLDEIRMEFFGDSTAMFEAFTAGLLNTMREPSANDWNTRYDFPAVRSGEVVKSEIPHERPSGINGFVMNMRNPLFADWRVREAMIHAFNFEYISQVINDGQDPRITSYFSNSTLGMQPGAATGRVAEFLAPFADQLLPGTLDGYTLPASDGSVANRRNMRAATALLADAGWQVNDAGVLRDDEGTAFEFTILLRQGTANIQAIADIYSESLSRLGMQVTVAEIDSAQYTERTNAFDFDVTHYTRGLSLSPGAEQRLYWGSDAAETPGSRNWMGVQSSAIDALIERLLISTDQSDFRAATRALDRVLTAGRHVVPFWFTDRARIAHAAELRYPDTLPAYGDWIGFQPDLWWYQD</sequence>
<dbReference type="GO" id="GO:0042884">
    <property type="term" value="P:microcin transport"/>
    <property type="evidence" value="ECO:0007669"/>
    <property type="project" value="TreeGrafter"/>
</dbReference>
<dbReference type="GO" id="GO:0030288">
    <property type="term" value="C:outer membrane-bounded periplasmic space"/>
    <property type="evidence" value="ECO:0007669"/>
    <property type="project" value="TreeGrafter"/>
</dbReference>
<dbReference type="GO" id="GO:0015833">
    <property type="term" value="P:peptide transport"/>
    <property type="evidence" value="ECO:0007669"/>
    <property type="project" value="TreeGrafter"/>
</dbReference>
<dbReference type="InterPro" id="IPR030678">
    <property type="entry name" value="Peptide/Ni-bd"/>
</dbReference>
<accession>A0A3B0M4G9</accession>
<evidence type="ECO:0000256" key="1">
    <source>
        <dbReference type="ARBA" id="ARBA00004418"/>
    </source>
</evidence>
<evidence type="ECO:0000256" key="3">
    <source>
        <dbReference type="ARBA" id="ARBA00022729"/>
    </source>
</evidence>
<keyword evidence="6" id="KW-1185">Reference proteome</keyword>
<dbReference type="PANTHER" id="PTHR30290:SF64">
    <property type="entry name" value="ABC TRANSPORTER PERIPLASMIC BINDING PROTEIN"/>
    <property type="match status" value="1"/>
</dbReference>